<dbReference type="EMBL" id="ML986485">
    <property type="protein sequence ID" value="KAF2279863.1"/>
    <property type="molecule type" value="Genomic_DNA"/>
</dbReference>
<sequence>MGGPHPTRSKLLGSWYFWWSGGFGVRAPRDSSTQKGDFSNVLSSRSMGNPPAGEGAKANGGMPRPSKRQRRKARNQATNAFQSIQSIQKRAPGTVLSGQYRDLAISGHFRPGTGPRPAPGERRAEICCGQETAKSPKPAVPQTACNPDW</sequence>
<dbReference type="RefSeq" id="XP_033657402.1">
    <property type="nucleotide sequence ID" value="XM_033792915.1"/>
</dbReference>
<accession>A0A6A6JUT9</accession>
<dbReference type="GeneID" id="54546090"/>
<evidence type="ECO:0000313" key="2">
    <source>
        <dbReference type="EMBL" id="KAF2279863.1"/>
    </source>
</evidence>
<dbReference type="Proteomes" id="UP000800097">
    <property type="component" value="Unassembled WGS sequence"/>
</dbReference>
<evidence type="ECO:0000256" key="1">
    <source>
        <dbReference type="SAM" id="MobiDB-lite"/>
    </source>
</evidence>
<feature type="compositionally biased region" description="Basic residues" evidence="1">
    <location>
        <begin position="65"/>
        <end position="74"/>
    </location>
</feature>
<keyword evidence="3" id="KW-1185">Reference proteome</keyword>
<feature type="compositionally biased region" description="Polar residues" evidence="1">
    <location>
        <begin position="75"/>
        <end position="88"/>
    </location>
</feature>
<dbReference type="AlphaFoldDB" id="A0A6A6JUT9"/>
<protein>
    <submittedName>
        <fullName evidence="2">Uncharacterized protein</fullName>
    </submittedName>
</protein>
<name>A0A6A6JUT9_WESOR</name>
<feature type="compositionally biased region" description="Polar residues" evidence="1">
    <location>
        <begin position="30"/>
        <end position="47"/>
    </location>
</feature>
<reference evidence="2" key="1">
    <citation type="journal article" date="2020" name="Stud. Mycol.">
        <title>101 Dothideomycetes genomes: a test case for predicting lifestyles and emergence of pathogens.</title>
        <authorList>
            <person name="Haridas S."/>
            <person name="Albert R."/>
            <person name="Binder M."/>
            <person name="Bloem J."/>
            <person name="Labutti K."/>
            <person name="Salamov A."/>
            <person name="Andreopoulos B."/>
            <person name="Baker S."/>
            <person name="Barry K."/>
            <person name="Bills G."/>
            <person name="Bluhm B."/>
            <person name="Cannon C."/>
            <person name="Castanera R."/>
            <person name="Culley D."/>
            <person name="Daum C."/>
            <person name="Ezra D."/>
            <person name="Gonzalez J."/>
            <person name="Henrissat B."/>
            <person name="Kuo A."/>
            <person name="Liang C."/>
            <person name="Lipzen A."/>
            <person name="Lutzoni F."/>
            <person name="Magnuson J."/>
            <person name="Mondo S."/>
            <person name="Nolan M."/>
            <person name="Ohm R."/>
            <person name="Pangilinan J."/>
            <person name="Park H.-J."/>
            <person name="Ramirez L."/>
            <person name="Alfaro M."/>
            <person name="Sun H."/>
            <person name="Tritt A."/>
            <person name="Yoshinaga Y."/>
            <person name="Zwiers L.-H."/>
            <person name="Turgeon B."/>
            <person name="Goodwin S."/>
            <person name="Spatafora J."/>
            <person name="Crous P."/>
            <person name="Grigoriev I."/>
        </authorList>
    </citation>
    <scope>NUCLEOTIDE SEQUENCE</scope>
    <source>
        <strain evidence="2">CBS 379.55</strain>
    </source>
</reference>
<organism evidence="2 3">
    <name type="scientific">Westerdykella ornata</name>
    <dbReference type="NCBI Taxonomy" id="318751"/>
    <lineage>
        <taxon>Eukaryota</taxon>
        <taxon>Fungi</taxon>
        <taxon>Dikarya</taxon>
        <taxon>Ascomycota</taxon>
        <taxon>Pezizomycotina</taxon>
        <taxon>Dothideomycetes</taxon>
        <taxon>Pleosporomycetidae</taxon>
        <taxon>Pleosporales</taxon>
        <taxon>Sporormiaceae</taxon>
        <taxon>Westerdykella</taxon>
    </lineage>
</organism>
<evidence type="ECO:0000313" key="3">
    <source>
        <dbReference type="Proteomes" id="UP000800097"/>
    </source>
</evidence>
<feature type="region of interest" description="Disordered" evidence="1">
    <location>
        <begin position="28"/>
        <end position="93"/>
    </location>
</feature>
<proteinExistence type="predicted"/>
<feature type="region of interest" description="Disordered" evidence="1">
    <location>
        <begin position="130"/>
        <end position="149"/>
    </location>
</feature>
<gene>
    <name evidence="2" type="ORF">EI97DRAFT_104333</name>
</gene>